<keyword evidence="3" id="KW-1185">Reference proteome</keyword>
<dbReference type="EMBL" id="BOPG01000003">
    <property type="protein sequence ID" value="GIJ52871.1"/>
    <property type="molecule type" value="Genomic_DNA"/>
</dbReference>
<accession>A0A8J4DWU7</accession>
<dbReference type="RefSeq" id="WP_203986326.1">
    <property type="nucleotide sequence ID" value="NZ_BOPG01000003.1"/>
</dbReference>
<dbReference type="AlphaFoldDB" id="A0A8J4DWU7"/>
<keyword evidence="1" id="KW-0732">Signal</keyword>
<proteinExistence type="predicted"/>
<dbReference type="InterPro" id="IPR006311">
    <property type="entry name" value="TAT_signal"/>
</dbReference>
<name>A0A8J4DWU7_9ACTN</name>
<feature type="chain" id="PRO_5035144752" description="Flagellar hook-length control protein FliK" evidence="1">
    <location>
        <begin position="33"/>
        <end position="157"/>
    </location>
</feature>
<evidence type="ECO:0000313" key="3">
    <source>
        <dbReference type="Proteomes" id="UP000612585"/>
    </source>
</evidence>
<dbReference type="PROSITE" id="PS51318">
    <property type="entry name" value="TAT"/>
    <property type="match status" value="1"/>
</dbReference>
<feature type="signal peptide" evidence="1">
    <location>
        <begin position="1"/>
        <end position="32"/>
    </location>
</feature>
<sequence length="157" mass="15847">MTLVPRRWLATALAALAVSTALLVVDSAPASAAACSPGTGVTVVVDYGPLGGGVVVGCRLGDPPTGVQALQGAGFTVTGTTRWGLAFVCRINGKPTAAQDPCVNTPPVTAYWSYWHAAPGGTWTYSTAGASTYNPAQGTVEGWRFGSGQQPSIAPPA</sequence>
<dbReference type="Proteomes" id="UP000612585">
    <property type="component" value="Unassembled WGS sequence"/>
</dbReference>
<evidence type="ECO:0008006" key="4">
    <source>
        <dbReference type="Google" id="ProtNLM"/>
    </source>
</evidence>
<organism evidence="2 3">
    <name type="scientific">Virgisporangium aurantiacum</name>
    <dbReference type="NCBI Taxonomy" id="175570"/>
    <lineage>
        <taxon>Bacteria</taxon>
        <taxon>Bacillati</taxon>
        <taxon>Actinomycetota</taxon>
        <taxon>Actinomycetes</taxon>
        <taxon>Micromonosporales</taxon>
        <taxon>Micromonosporaceae</taxon>
        <taxon>Virgisporangium</taxon>
    </lineage>
</organism>
<evidence type="ECO:0000313" key="2">
    <source>
        <dbReference type="EMBL" id="GIJ52871.1"/>
    </source>
</evidence>
<protein>
    <recommendedName>
        <fullName evidence="4">Flagellar hook-length control protein FliK</fullName>
    </recommendedName>
</protein>
<comment type="caution">
    <text evidence="2">The sequence shown here is derived from an EMBL/GenBank/DDBJ whole genome shotgun (WGS) entry which is preliminary data.</text>
</comment>
<reference evidence="2" key="1">
    <citation type="submission" date="2021-01" db="EMBL/GenBank/DDBJ databases">
        <title>Whole genome shotgun sequence of Virgisporangium aurantiacum NBRC 16421.</title>
        <authorList>
            <person name="Komaki H."/>
            <person name="Tamura T."/>
        </authorList>
    </citation>
    <scope>NUCLEOTIDE SEQUENCE</scope>
    <source>
        <strain evidence="2">NBRC 16421</strain>
    </source>
</reference>
<gene>
    <name evidence="2" type="ORF">Vau01_003870</name>
</gene>
<evidence type="ECO:0000256" key="1">
    <source>
        <dbReference type="SAM" id="SignalP"/>
    </source>
</evidence>